<protein>
    <submittedName>
        <fullName evidence="2">Uncharacterized protein</fullName>
    </submittedName>
</protein>
<gene>
    <name evidence="2" type="ORF">AYI68_g6147</name>
</gene>
<accession>A0A1R0GSA1</accession>
<dbReference type="Proteomes" id="UP000187455">
    <property type="component" value="Unassembled WGS sequence"/>
</dbReference>
<reference evidence="2 3" key="1">
    <citation type="journal article" date="2016" name="Mol. Biol. Evol.">
        <title>Genome-Wide Survey of Gut Fungi (Harpellales) Reveals the First Horizontally Transferred Ubiquitin Gene from a Mosquito Host.</title>
        <authorList>
            <person name="Wang Y."/>
            <person name="White M.M."/>
            <person name="Kvist S."/>
            <person name="Moncalvo J.M."/>
        </authorList>
    </citation>
    <scope>NUCLEOTIDE SEQUENCE [LARGE SCALE GENOMIC DNA]</scope>
    <source>
        <strain evidence="2 3">ALG-7-W6</strain>
    </source>
</reference>
<dbReference type="AlphaFoldDB" id="A0A1R0GSA1"/>
<organism evidence="2 3">
    <name type="scientific">Smittium mucronatum</name>
    <dbReference type="NCBI Taxonomy" id="133383"/>
    <lineage>
        <taxon>Eukaryota</taxon>
        <taxon>Fungi</taxon>
        <taxon>Fungi incertae sedis</taxon>
        <taxon>Zoopagomycota</taxon>
        <taxon>Kickxellomycotina</taxon>
        <taxon>Harpellomycetes</taxon>
        <taxon>Harpellales</taxon>
        <taxon>Legeriomycetaceae</taxon>
        <taxon>Smittium</taxon>
    </lineage>
</organism>
<comment type="caution">
    <text evidence="2">The sequence shown here is derived from an EMBL/GenBank/DDBJ whole genome shotgun (WGS) entry which is preliminary data.</text>
</comment>
<keyword evidence="3" id="KW-1185">Reference proteome</keyword>
<evidence type="ECO:0000313" key="3">
    <source>
        <dbReference type="Proteomes" id="UP000187455"/>
    </source>
</evidence>
<proteinExistence type="predicted"/>
<sequence length="163" mass="18570">MNHWKSEFPDLKKRCKSAINNEINLTPCKFNGPITSIKQTEKIKFNDKYFKEGAEINPDSKKTEDISGSSEDDEMTIEEQKTSDFNIELDTIIYSMSNKPEVTQFKHLKGFISQSKEIISEKILISGKNKAKATSAYIDYNMMLNSPSAMADEKENSSPQIKK</sequence>
<feature type="compositionally biased region" description="Basic and acidic residues" evidence="1">
    <location>
        <begin position="54"/>
        <end position="65"/>
    </location>
</feature>
<evidence type="ECO:0000256" key="1">
    <source>
        <dbReference type="SAM" id="MobiDB-lite"/>
    </source>
</evidence>
<feature type="region of interest" description="Disordered" evidence="1">
    <location>
        <begin position="54"/>
        <end position="81"/>
    </location>
</feature>
<evidence type="ECO:0000313" key="2">
    <source>
        <dbReference type="EMBL" id="OLY79774.1"/>
    </source>
</evidence>
<name>A0A1R0GSA1_9FUNG</name>
<dbReference type="EMBL" id="LSSL01004105">
    <property type="protein sequence ID" value="OLY79774.1"/>
    <property type="molecule type" value="Genomic_DNA"/>
</dbReference>